<evidence type="ECO:0000313" key="6">
    <source>
        <dbReference type="Proteomes" id="UP000799757"/>
    </source>
</evidence>
<dbReference type="Pfam" id="PF03537">
    <property type="entry name" value="Glyco_hydro_114"/>
    <property type="match status" value="1"/>
</dbReference>
<feature type="region of interest" description="Disordered" evidence="3">
    <location>
        <begin position="38"/>
        <end position="61"/>
    </location>
</feature>
<comment type="catalytic activity">
    <reaction evidence="1">
        <text>Hydrolysis of terminal, non-reducing alpha-D-galactose residues in alpha-D-galactosides, including galactose oligosaccharides, galactomannans and galactolipids.</text>
        <dbReference type="EC" id="3.2.1.22"/>
    </reaction>
</comment>
<dbReference type="SUPFAM" id="SSF51445">
    <property type="entry name" value="(Trans)glycosidases"/>
    <property type="match status" value="1"/>
</dbReference>
<accession>A0A6A6XAN9</accession>
<evidence type="ECO:0000256" key="3">
    <source>
        <dbReference type="SAM" id="MobiDB-lite"/>
    </source>
</evidence>
<dbReference type="InterPro" id="IPR017853">
    <property type="entry name" value="GH"/>
</dbReference>
<dbReference type="EC" id="3.2.1.22" evidence="2"/>
<organism evidence="5 6">
    <name type="scientific">Melanomma pulvis-pyrius CBS 109.77</name>
    <dbReference type="NCBI Taxonomy" id="1314802"/>
    <lineage>
        <taxon>Eukaryota</taxon>
        <taxon>Fungi</taxon>
        <taxon>Dikarya</taxon>
        <taxon>Ascomycota</taxon>
        <taxon>Pezizomycotina</taxon>
        <taxon>Dothideomycetes</taxon>
        <taxon>Pleosporomycetidae</taxon>
        <taxon>Pleosporales</taxon>
        <taxon>Melanommataceae</taxon>
        <taxon>Melanomma</taxon>
    </lineage>
</organism>
<name>A0A6A6XAN9_9PLEO</name>
<dbReference type="Proteomes" id="UP000799757">
    <property type="component" value="Unassembled WGS sequence"/>
</dbReference>
<dbReference type="OrthoDB" id="2108802at2759"/>
<gene>
    <name evidence="5" type="ORF">K505DRAFT_207970</name>
</gene>
<evidence type="ECO:0000313" key="5">
    <source>
        <dbReference type="EMBL" id="KAF2793492.1"/>
    </source>
</evidence>
<reference evidence="5" key="1">
    <citation type="journal article" date="2020" name="Stud. Mycol.">
        <title>101 Dothideomycetes genomes: a test case for predicting lifestyles and emergence of pathogens.</title>
        <authorList>
            <person name="Haridas S."/>
            <person name="Albert R."/>
            <person name="Binder M."/>
            <person name="Bloem J."/>
            <person name="Labutti K."/>
            <person name="Salamov A."/>
            <person name="Andreopoulos B."/>
            <person name="Baker S."/>
            <person name="Barry K."/>
            <person name="Bills G."/>
            <person name="Bluhm B."/>
            <person name="Cannon C."/>
            <person name="Castanera R."/>
            <person name="Culley D."/>
            <person name="Daum C."/>
            <person name="Ezra D."/>
            <person name="Gonzalez J."/>
            <person name="Henrissat B."/>
            <person name="Kuo A."/>
            <person name="Liang C."/>
            <person name="Lipzen A."/>
            <person name="Lutzoni F."/>
            <person name="Magnuson J."/>
            <person name="Mondo S."/>
            <person name="Nolan M."/>
            <person name="Ohm R."/>
            <person name="Pangilinan J."/>
            <person name="Park H.-J."/>
            <person name="Ramirez L."/>
            <person name="Alfaro M."/>
            <person name="Sun H."/>
            <person name="Tritt A."/>
            <person name="Yoshinaga Y."/>
            <person name="Zwiers L.-H."/>
            <person name="Turgeon B."/>
            <person name="Goodwin S."/>
            <person name="Spatafora J."/>
            <person name="Crous P."/>
            <person name="Grigoriev I."/>
        </authorList>
    </citation>
    <scope>NUCLEOTIDE SEQUENCE</scope>
    <source>
        <strain evidence="5">CBS 109.77</strain>
    </source>
</reference>
<dbReference type="PANTHER" id="PTHR35273:SF2">
    <property type="entry name" value="ALPHA-GALACTOSIDASE"/>
    <property type="match status" value="1"/>
</dbReference>
<dbReference type="InterPro" id="IPR004352">
    <property type="entry name" value="GH114_TIM-barrel"/>
</dbReference>
<evidence type="ECO:0000256" key="2">
    <source>
        <dbReference type="ARBA" id="ARBA00012755"/>
    </source>
</evidence>
<evidence type="ECO:0000259" key="4">
    <source>
        <dbReference type="Pfam" id="PF03537"/>
    </source>
</evidence>
<feature type="non-terminal residue" evidence="5">
    <location>
        <position position="323"/>
    </location>
</feature>
<proteinExistence type="predicted"/>
<keyword evidence="6" id="KW-1185">Reference proteome</keyword>
<dbReference type="InterPro" id="IPR013785">
    <property type="entry name" value="Aldolase_TIM"/>
</dbReference>
<feature type="non-terminal residue" evidence="5">
    <location>
        <position position="1"/>
    </location>
</feature>
<dbReference type="Gene3D" id="3.20.20.70">
    <property type="entry name" value="Aldolase class I"/>
    <property type="match status" value="1"/>
</dbReference>
<feature type="domain" description="Glycoside-hydrolase family GH114 TIM-barrel" evidence="4">
    <location>
        <begin position="71"/>
        <end position="309"/>
    </location>
</feature>
<protein>
    <recommendedName>
        <fullName evidence="2">alpha-galactosidase</fullName>
        <ecNumber evidence="2">3.2.1.22</ecNumber>
    </recommendedName>
</protein>
<sequence>KRPWSLRRKLLIGGLAAVIILGLALGLGLGLTIGRSGGDDDGGDDNGPAPTSSPLPTPNTTLAWRPSVNDTWQIILLNPMLLDSDATSVTPNVSIFDIDLFTTTPDTIDTLHRLGKKVICYFSAGSFEPGRPDSNQFQESDMGKELDGWPGERWLKLGSENVKKIMKGRVELAGQKGCDGVDPDNVDGYQNENGLSLTAQDSISFMSYLSSLTVPLNLTLGLKNAGDIIPQVLPIVHFSVNEQCVQESECDTFHAFVDAGKPVFHIEYPDGAGKKLSEGTRQKYCDNKGDATGSGGFSTVLKNMDLDGWVEYCDGSVETTAVN</sequence>
<dbReference type="GO" id="GO:0004557">
    <property type="term" value="F:alpha-galactosidase activity"/>
    <property type="evidence" value="ECO:0007669"/>
    <property type="project" value="UniProtKB-EC"/>
</dbReference>
<dbReference type="AlphaFoldDB" id="A0A6A6XAN9"/>
<evidence type="ECO:0000256" key="1">
    <source>
        <dbReference type="ARBA" id="ARBA00001255"/>
    </source>
</evidence>
<dbReference type="EMBL" id="MU001925">
    <property type="protein sequence ID" value="KAF2793492.1"/>
    <property type="molecule type" value="Genomic_DNA"/>
</dbReference>
<dbReference type="PANTHER" id="PTHR35273">
    <property type="entry name" value="ALPHA-1,4 POLYGALACTOSAMINIDASE, PUTATIVE (AFU_ORTHOLOGUE AFUA_3G07890)-RELATED"/>
    <property type="match status" value="1"/>
</dbReference>
<keyword evidence="5" id="KW-0378">Hydrolase</keyword>